<dbReference type="Proteomes" id="UP000886110">
    <property type="component" value="Unassembled WGS sequence"/>
</dbReference>
<gene>
    <name evidence="1" type="ORF">ENL19_02770</name>
</gene>
<proteinExistence type="predicted"/>
<protein>
    <recommendedName>
        <fullName evidence="2">TRAM domain-containing protein</fullName>
    </recommendedName>
</protein>
<dbReference type="AlphaFoldDB" id="A0A7C5H638"/>
<name>A0A7C5H638_UNCW3</name>
<sequence length="68" mass="8306">MSYKFRGKLVGKIYRVIPERKQDSEERLYYGFTPNYIRVLFSRDRVREVVPVRITRITMDRTYGERAE</sequence>
<dbReference type="EMBL" id="DRTB01000208">
    <property type="protein sequence ID" value="HHE04967.1"/>
    <property type="molecule type" value="Genomic_DNA"/>
</dbReference>
<accession>A0A7C5H638</accession>
<evidence type="ECO:0008006" key="2">
    <source>
        <dbReference type="Google" id="ProtNLM"/>
    </source>
</evidence>
<reference evidence="1" key="1">
    <citation type="journal article" date="2020" name="mSystems">
        <title>Genome- and Community-Level Interaction Insights into Carbon Utilization and Element Cycling Functions of Hydrothermarchaeota in Hydrothermal Sediment.</title>
        <authorList>
            <person name="Zhou Z."/>
            <person name="Liu Y."/>
            <person name="Xu W."/>
            <person name="Pan J."/>
            <person name="Luo Z.H."/>
            <person name="Li M."/>
        </authorList>
    </citation>
    <scope>NUCLEOTIDE SEQUENCE [LARGE SCALE GENOMIC DNA]</scope>
    <source>
        <strain evidence="1">HyVt-74</strain>
    </source>
</reference>
<organism evidence="1">
    <name type="scientific">candidate division WOR-3 bacterium</name>
    <dbReference type="NCBI Taxonomy" id="2052148"/>
    <lineage>
        <taxon>Bacteria</taxon>
        <taxon>Bacteria division WOR-3</taxon>
    </lineage>
</organism>
<evidence type="ECO:0000313" key="1">
    <source>
        <dbReference type="EMBL" id="HHE04967.1"/>
    </source>
</evidence>
<comment type="caution">
    <text evidence="1">The sequence shown here is derived from an EMBL/GenBank/DDBJ whole genome shotgun (WGS) entry which is preliminary data.</text>
</comment>